<name>A0A5C4LAS8_9HYPH</name>
<evidence type="ECO:0000313" key="1">
    <source>
        <dbReference type="EMBL" id="TNC08792.1"/>
    </source>
</evidence>
<proteinExistence type="predicted"/>
<gene>
    <name evidence="1" type="ORF">FF100_28590</name>
</gene>
<evidence type="ECO:0000313" key="2">
    <source>
        <dbReference type="Proteomes" id="UP000305267"/>
    </source>
</evidence>
<dbReference type="OrthoDB" id="7978308at2"/>
<dbReference type="Proteomes" id="UP000305267">
    <property type="component" value="Unassembled WGS sequence"/>
</dbReference>
<keyword evidence="2" id="KW-1185">Reference proteome</keyword>
<comment type="caution">
    <text evidence="1">The sequence shown here is derived from an EMBL/GenBank/DDBJ whole genome shotgun (WGS) entry which is preliminary data.</text>
</comment>
<dbReference type="EMBL" id="VDDA01000021">
    <property type="protein sequence ID" value="TNC08792.1"/>
    <property type="molecule type" value="Genomic_DNA"/>
</dbReference>
<dbReference type="AlphaFoldDB" id="A0A5C4LAS8"/>
<sequence length="299" mass="34376">MNQLENSKYRIYNVSDAINFVLDEQNSLHLRAIRLYEMQIAVLFGHKLNDRQRDKREFPNRYLTVSSDILNSAYACAAIKLLRRIDRAYKIEGNPVANYLDDSNARDILKNILRSPDSIRKFAVAHSPRTLDLKLQIRRRHQRRCAPLYDFSLRYYVDDTGPKGGWKTALSLFNQKQGTDAHATIRKFYPYLGGATVGKQCRKEWDFLAGFVWNSHFGSQIFQPKRTGWAPFAKNLLGKVGDLSGLRRAVGEYQFVKARLEERGYELLTLNLVHPIPPAAPPLQPLSEDLLDAVSYEES</sequence>
<reference evidence="1 2" key="1">
    <citation type="submission" date="2019-06" db="EMBL/GenBank/DDBJ databases">
        <title>Genome of Methylobacterium sp. 17Sr1-39.</title>
        <authorList>
            <person name="Seo T."/>
        </authorList>
    </citation>
    <scope>NUCLEOTIDE SEQUENCE [LARGE SCALE GENOMIC DNA]</scope>
    <source>
        <strain evidence="1 2">17Sr1-39</strain>
    </source>
</reference>
<protein>
    <submittedName>
        <fullName evidence="1">Uncharacterized protein</fullName>
    </submittedName>
</protein>
<organism evidence="1 2">
    <name type="scientific">Methylobacterium terricola</name>
    <dbReference type="NCBI Taxonomy" id="2583531"/>
    <lineage>
        <taxon>Bacteria</taxon>
        <taxon>Pseudomonadati</taxon>
        <taxon>Pseudomonadota</taxon>
        <taxon>Alphaproteobacteria</taxon>
        <taxon>Hyphomicrobiales</taxon>
        <taxon>Methylobacteriaceae</taxon>
        <taxon>Methylobacterium</taxon>
    </lineage>
</organism>
<dbReference type="RefSeq" id="WP_139039151.1">
    <property type="nucleotide sequence ID" value="NZ_VDDA01000021.1"/>
</dbReference>
<accession>A0A5C4LAS8</accession>